<dbReference type="InterPro" id="IPR002125">
    <property type="entry name" value="CMP_dCMP_dom"/>
</dbReference>
<keyword evidence="10" id="KW-0511">Multifunctional enzyme</keyword>
<dbReference type="NCBIfam" id="TIGR00227">
    <property type="entry name" value="ribD_Cterm"/>
    <property type="match status" value="1"/>
</dbReference>
<dbReference type="AlphaFoldDB" id="A0A2H9T448"/>
<dbReference type="UniPathway" id="UPA00275">
    <property type="reaction ID" value="UER00401"/>
</dbReference>
<dbReference type="Gene3D" id="3.40.140.10">
    <property type="entry name" value="Cytidine Deaminase, domain 2"/>
    <property type="match status" value="1"/>
</dbReference>
<dbReference type="InterPro" id="IPR016193">
    <property type="entry name" value="Cytidine_deaminase-like"/>
</dbReference>
<evidence type="ECO:0000256" key="5">
    <source>
        <dbReference type="ARBA" id="ARBA00022723"/>
    </source>
</evidence>
<keyword evidence="4" id="KW-0686">Riboflavin biosynthesis</keyword>
<gene>
    <name evidence="12" type="primary">ribD</name>
    <name evidence="12" type="ORF">CI610_03061</name>
</gene>
<accession>A0A2H9T448</accession>
<dbReference type="GO" id="GO:0009231">
    <property type="term" value="P:riboflavin biosynthetic process"/>
    <property type="evidence" value="ECO:0007669"/>
    <property type="project" value="UniProtKB-UniPathway"/>
</dbReference>
<dbReference type="GO" id="GO:0008703">
    <property type="term" value="F:5-amino-6-(5-phosphoribosylamino)uracil reductase activity"/>
    <property type="evidence" value="ECO:0007669"/>
    <property type="project" value="InterPro"/>
</dbReference>
<dbReference type="GO" id="GO:0050661">
    <property type="term" value="F:NADP binding"/>
    <property type="evidence" value="ECO:0007669"/>
    <property type="project" value="InterPro"/>
</dbReference>
<protein>
    <submittedName>
        <fullName evidence="12">Riboflavin biosynthesis protein RibD</fullName>
    </submittedName>
</protein>
<feature type="domain" description="CMP/dCMP-type deaminase" evidence="11">
    <location>
        <begin position="6"/>
        <end position="128"/>
    </location>
</feature>
<dbReference type="InterPro" id="IPR002734">
    <property type="entry name" value="RibDG_C"/>
</dbReference>
<name>A0A2H9T448_9ZZZZ</name>
<dbReference type="SUPFAM" id="SSF53597">
    <property type="entry name" value="Dihydrofolate reductase-like"/>
    <property type="match status" value="1"/>
</dbReference>
<evidence type="ECO:0000313" key="12">
    <source>
        <dbReference type="EMBL" id="PJE78010.1"/>
    </source>
</evidence>
<dbReference type="SUPFAM" id="SSF53927">
    <property type="entry name" value="Cytidine deaminase-like"/>
    <property type="match status" value="1"/>
</dbReference>
<evidence type="ECO:0000256" key="7">
    <source>
        <dbReference type="ARBA" id="ARBA00022833"/>
    </source>
</evidence>
<keyword evidence="5" id="KW-0479">Metal-binding</keyword>
<dbReference type="EMBL" id="NSIT01000295">
    <property type="protein sequence ID" value="PJE78010.1"/>
    <property type="molecule type" value="Genomic_DNA"/>
</dbReference>
<evidence type="ECO:0000256" key="9">
    <source>
        <dbReference type="ARBA" id="ARBA00023002"/>
    </source>
</evidence>
<dbReference type="FunFam" id="3.40.140.10:FF:000025">
    <property type="entry name" value="Riboflavin biosynthesis protein RibD"/>
    <property type="match status" value="1"/>
</dbReference>
<evidence type="ECO:0000256" key="8">
    <source>
        <dbReference type="ARBA" id="ARBA00022857"/>
    </source>
</evidence>
<evidence type="ECO:0000256" key="3">
    <source>
        <dbReference type="ARBA" id="ARBA00004910"/>
    </source>
</evidence>
<evidence type="ECO:0000256" key="10">
    <source>
        <dbReference type="ARBA" id="ARBA00023268"/>
    </source>
</evidence>
<dbReference type="Pfam" id="PF00383">
    <property type="entry name" value="dCMP_cyt_deam_1"/>
    <property type="match status" value="1"/>
</dbReference>
<dbReference type="NCBIfam" id="TIGR00326">
    <property type="entry name" value="eubact_ribD"/>
    <property type="match status" value="1"/>
</dbReference>
<dbReference type="PANTHER" id="PTHR38011">
    <property type="entry name" value="DIHYDROFOLATE REDUCTASE FAMILY PROTEIN (AFU_ORTHOLOGUE AFUA_8G06820)"/>
    <property type="match status" value="1"/>
</dbReference>
<evidence type="ECO:0000256" key="4">
    <source>
        <dbReference type="ARBA" id="ARBA00022619"/>
    </source>
</evidence>
<organism evidence="12">
    <name type="scientific">invertebrate metagenome</name>
    <dbReference type="NCBI Taxonomy" id="1711999"/>
    <lineage>
        <taxon>unclassified sequences</taxon>
        <taxon>metagenomes</taxon>
        <taxon>organismal metagenomes</taxon>
    </lineage>
</organism>
<comment type="caution">
    <text evidence="12">The sequence shown here is derived from an EMBL/GenBank/DDBJ whole genome shotgun (WGS) entry which is preliminary data.</text>
</comment>
<dbReference type="PIRSF" id="PIRSF006769">
    <property type="entry name" value="RibD"/>
    <property type="match status" value="1"/>
</dbReference>
<dbReference type="InterPro" id="IPR011549">
    <property type="entry name" value="RibD_C"/>
</dbReference>
<sequence>MSDFSTADSQWMRRAIELAKHGNYTCMPNPRVGCVITHHNNAVGEGWHIKAGEGHAEVNALKNAQDKARNATAYVTLEPCSHFGRTPPCAKALIKAGITRVVVAMEDPNPLVAGKGIAMLREAGISVHCGLMASEAKQLNAGFLSRISGGLPQVRAKLAMSLDGRTAMASGESQWITGTEARQSVQLLRAESSAIITGIGSILHDNSSLTVRPDEMPSMEQGWPSIQQICQTQPLRVVLDSHLQTPADAKVIQGSGHCLIITTETAHLNKIQQLEQAGAEIFIQPQAQGHIHLRSVLEELARRQCNDVLVESGATLAGAFLQAQLLDQLIIFMAPILMGSQARPLMTLPLSKMADKYALNIQGICPVGRDWRIIATPATITDGHTTT</sequence>
<evidence type="ECO:0000256" key="6">
    <source>
        <dbReference type="ARBA" id="ARBA00022801"/>
    </source>
</evidence>
<dbReference type="InterPro" id="IPR004794">
    <property type="entry name" value="Eubact_RibD"/>
</dbReference>
<dbReference type="GO" id="GO:0008835">
    <property type="term" value="F:diaminohydroxyphosphoribosylaminopyrimidine deaminase activity"/>
    <property type="evidence" value="ECO:0007669"/>
    <property type="project" value="InterPro"/>
</dbReference>
<dbReference type="PANTHER" id="PTHR38011:SF7">
    <property type="entry name" value="2,5-DIAMINO-6-RIBOSYLAMINO-4(3H)-PYRIMIDINONE 5'-PHOSPHATE REDUCTASE"/>
    <property type="match status" value="1"/>
</dbReference>
<dbReference type="PROSITE" id="PS51747">
    <property type="entry name" value="CYT_DCMP_DEAMINASES_2"/>
    <property type="match status" value="1"/>
</dbReference>
<dbReference type="Gene3D" id="3.40.430.10">
    <property type="entry name" value="Dihydrofolate Reductase, subunit A"/>
    <property type="match status" value="1"/>
</dbReference>
<evidence type="ECO:0000259" key="11">
    <source>
        <dbReference type="PROSITE" id="PS51747"/>
    </source>
</evidence>
<dbReference type="GO" id="GO:0008270">
    <property type="term" value="F:zinc ion binding"/>
    <property type="evidence" value="ECO:0007669"/>
    <property type="project" value="InterPro"/>
</dbReference>
<dbReference type="PROSITE" id="PS00903">
    <property type="entry name" value="CYT_DCMP_DEAMINASES_1"/>
    <property type="match status" value="1"/>
</dbReference>
<proteinExistence type="predicted"/>
<comment type="pathway">
    <text evidence="3">Cofactor biosynthesis; riboflavin biosynthesis; 5-amino-6-(D-ribitylamino)uracil from GTP: step 3/4.</text>
</comment>
<comment type="cofactor">
    <cofactor evidence="1">
        <name>Zn(2+)</name>
        <dbReference type="ChEBI" id="CHEBI:29105"/>
    </cofactor>
</comment>
<keyword evidence="7" id="KW-0862">Zinc</keyword>
<keyword evidence="6" id="KW-0378">Hydrolase</keyword>
<keyword evidence="9" id="KW-0560">Oxidoreductase</keyword>
<keyword evidence="8" id="KW-0521">NADP</keyword>
<dbReference type="InterPro" id="IPR050765">
    <property type="entry name" value="Riboflavin_Biosynth_HTPR"/>
</dbReference>
<dbReference type="Pfam" id="PF01872">
    <property type="entry name" value="RibD_C"/>
    <property type="match status" value="1"/>
</dbReference>
<reference evidence="12" key="1">
    <citation type="journal article" date="2017" name="Appl. Environ. Microbiol.">
        <title>Molecular characterization of an Endozoicomonas-like organism causing infection in king scallop Pecten maximus L.</title>
        <authorList>
            <person name="Cano I."/>
            <person name="van Aerle R."/>
            <person name="Ross S."/>
            <person name="Verner-Jeffreys D.W."/>
            <person name="Paley R.K."/>
            <person name="Rimmer G."/>
            <person name="Ryder D."/>
            <person name="Hooper P."/>
            <person name="Stone D."/>
            <person name="Feist S.W."/>
        </authorList>
    </citation>
    <scope>NUCLEOTIDE SEQUENCE</scope>
</reference>
<evidence type="ECO:0000256" key="2">
    <source>
        <dbReference type="ARBA" id="ARBA00004882"/>
    </source>
</evidence>
<evidence type="ECO:0000256" key="1">
    <source>
        <dbReference type="ARBA" id="ARBA00001947"/>
    </source>
</evidence>
<dbReference type="CDD" id="cd01284">
    <property type="entry name" value="Riboflavin_deaminase-reductase"/>
    <property type="match status" value="1"/>
</dbReference>
<dbReference type="InterPro" id="IPR016192">
    <property type="entry name" value="APOBEC/CMP_deaminase_Zn-bd"/>
</dbReference>
<comment type="pathway">
    <text evidence="2">Cofactor biosynthesis; riboflavin biosynthesis; 5-amino-6-(D-ribitylamino)uracil from GTP: step 2/4.</text>
</comment>
<dbReference type="InterPro" id="IPR024072">
    <property type="entry name" value="DHFR-like_dom_sf"/>
</dbReference>